<dbReference type="Pfam" id="PF01138">
    <property type="entry name" value="RNase_PH"/>
    <property type="match status" value="1"/>
</dbReference>
<dbReference type="InterPro" id="IPR020568">
    <property type="entry name" value="Ribosomal_Su5_D2-typ_SF"/>
</dbReference>
<dbReference type="GO" id="GO:0071028">
    <property type="term" value="P:nuclear mRNA surveillance"/>
    <property type="evidence" value="ECO:0007669"/>
    <property type="project" value="TreeGrafter"/>
</dbReference>
<organism evidence="8 9">
    <name type="scientific">Crepidotus variabilis</name>
    <dbReference type="NCBI Taxonomy" id="179855"/>
    <lineage>
        <taxon>Eukaryota</taxon>
        <taxon>Fungi</taxon>
        <taxon>Dikarya</taxon>
        <taxon>Basidiomycota</taxon>
        <taxon>Agaricomycotina</taxon>
        <taxon>Agaricomycetes</taxon>
        <taxon>Agaricomycetidae</taxon>
        <taxon>Agaricales</taxon>
        <taxon>Agaricineae</taxon>
        <taxon>Crepidotaceae</taxon>
        <taxon>Crepidotus</taxon>
    </lineage>
</organism>
<dbReference type="InterPro" id="IPR050080">
    <property type="entry name" value="RNase_PH"/>
</dbReference>
<dbReference type="OrthoDB" id="27298at2759"/>
<keyword evidence="8" id="KW-0689">Ribosomal protein</keyword>
<keyword evidence="4" id="KW-0271">Exosome</keyword>
<dbReference type="SUPFAM" id="SSF55666">
    <property type="entry name" value="Ribonuclease PH domain 2-like"/>
    <property type="match status" value="1"/>
</dbReference>
<sequence>MPPRRDGRRNEETRPLSLTFESLARVDGSARFSFGNTSALASVSGPIEVRLAAEHPSEATFEVAVRPLSNVPATESKAIASAIRATLEPSLILTKNPRSLVQLVVQALSPSAKHTWNTTLAAAMINACSLALLNASSVPMRGVVAAVAVCHSITGTILVDPSDDELVDVKSCGCFAFIFADQVGVDDSRSDCVWTSWKSSGGLDEAEILKAKEMAQRSAQTIYRALRKAVANACGLEVDESMTPEEGKSESEESEDKMII</sequence>
<feature type="region of interest" description="Disordered" evidence="6">
    <location>
        <begin position="240"/>
        <end position="260"/>
    </location>
</feature>
<dbReference type="Proteomes" id="UP000807306">
    <property type="component" value="Unassembled WGS sequence"/>
</dbReference>
<dbReference type="PANTHER" id="PTHR11953:SF1">
    <property type="entry name" value="EXOSOME COMPLEX COMPONENT RRP46"/>
    <property type="match status" value="1"/>
</dbReference>
<protein>
    <submittedName>
        <fullName evidence="8">Ribosomal protein S5 domain 2-type protein</fullName>
    </submittedName>
</protein>
<proteinExistence type="inferred from homology"/>
<gene>
    <name evidence="8" type="ORF">CPB83DRAFT_878438</name>
</gene>
<dbReference type="InterPro" id="IPR027408">
    <property type="entry name" value="PNPase/RNase_PH_dom_sf"/>
</dbReference>
<keyword evidence="3" id="KW-0698">rRNA processing</keyword>
<dbReference type="GO" id="GO:0003723">
    <property type="term" value="F:RNA binding"/>
    <property type="evidence" value="ECO:0007669"/>
    <property type="project" value="TreeGrafter"/>
</dbReference>
<dbReference type="Gene3D" id="3.30.230.70">
    <property type="entry name" value="GHMP Kinase, N-terminal domain"/>
    <property type="match status" value="1"/>
</dbReference>
<feature type="domain" description="Exoribonuclease phosphorolytic" evidence="7">
    <location>
        <begin position="12"/>
        <end position="135"/>
    </location>
</feature>
<accession>A0A9P6JI23</accession>
<dbReference type="SUPFAM" id="SSF54211">
    <property type="entry name" value="Ribosomal protein S5 domain 2-like"/>
    <property type="match status" value="1"/>
</dbReference>
<evidence type="ECO:0000256" key="2">
    <source>
        <dbReference type="ARBA" id="ARBA00006678"/>
    </source>
</evidence>
<dbReference type="GO" id="GO:0006364">
    <property type="term" value="P:rRNA processing"/>
    <property type="evidence" value="ECO:0007669"/>
    <property type="project" value="UniProtKB-KW"/>
</dbReference>
<evidence type="ECO:0000256" key="5">
    <source>
        <dbReference type="ARBA" id="ARBA00023242"/>
    </source>
</evidence>
<keyword evidence="8" id="KW-0687">Ribonucleoprotein</keyword>
<dbReference type="GO" id="GO:0071051">
    <property type="term" value="P:poly(A)-dependent snoRNA 3'-end processing"/>
    <property type="evidence" value="ECO:0007669"/>
    <property type="project" value="TreeGrafter"/>
</dbReference>
<comment type="caution">
    <text evidence="8">The sequence shown here is derived from an EMBL/GenBank/DDBJ whole genome shotgun (WGS) entry which is preliminary data.</text>
</comment>
<name>A0A9P6JI23_9AGAR</name>
<comment type="subcellular location">
    <subcellularLocation>
        <location evidence="1">Nucleus</location>
    </subcellularLocation>
</comment>
<keyword evidence="5" id="KW-0539">Nucleus</keyword>
<dbReference type="EMBL" id="MU157989">
    <property type="protein sequence ID" value="KAF9521793.1"/>
    <property type="molecule type" value="Genomic_DNA"/>
</dbReference>
<feature type="compositionally biased region" description="Basic and acidic residues" evidence="6">
    <location>
        <begin position="245"/>
        <end position="260"/>
    </location>
</feature>
<reference evidence="8" key="1">
    <citation type="submission" date="2020-11" db="EMBL/GenBank/DDBJ databases">
        <authorList>
            <consortium name="DOE Joint Genome Institute"/>
            <person name="Ahrendt S."/>
            <person name="Riley R."/>
            <person name="Andreopoulos W."/>
            <person name="Labutti K."/>
            <person name="Pangilinan J."/>
            <person name="Ruiz-Duenas F.J."/>
            <person name="Barrasa J.M."/>
            <person name="Sanchez-Garcia M."/>
            <person name="Camarero S."/>
            <person name="Miyauchi S."/>
            <person name="Serrano A."/>
            <person name="Linde D."/>
            <person name="Babiker R."/>
            <person name="Drula E."/>
            <person name="Ayuso-Fernandez I."/>
            <person name="Pacheco R."/>
            <person name="Padilla G."/>
            <person name="Ferreira P."/>
            <person name="Barriuso J."/>
            <person name="Kellner H."/>
            <person name="Castanera R."/>
            <person name="Alfaro M."/>
            <person name="Ramirez L."/>
            <person name="Pisabarro A.G."/>
            <person name="Kuo A."/>
            <person name="Tritt A."/>
            <person name="Lipzen A."/>
            <person name="He G."/>
            <person name="Yan M."/>
            <person name="Ng V."/>
            <person name="Cullen D."/>
            <person name="Martin F."/>
            <person name="Rosso M.-N."/>
            <person name="Henrissat B."/>
            <person name="Hibbett D."/>
            <person name="Martinez A.T."/>
            <person name="Grigoriev I.V."/>
        </authorList>
    </citation>
    <scope>NUCLEOTIDE SEQUENCE</scope>
    <source>
        <strain evidence="8">CBS 506.95</strain>
    </source>
</reference>
<dbReference type="CDD" id="cd11372">
    <property type="entry name" value="RNase_PH_RRP46"/>
    <property type="match status" value="1"/>
</dbReference>
<keyword evidence="9" id="KW-1185">Reference proteome</keyword>
<evidence type="ECO:0000256" key="1">
    <source>
        <dbReference type="ARBA" id="ARBA00004123"/>
    </source>
</evidence>
<evidence type="ECO:0000313" key="9">
    <source>
        <dbReference type="Proteomes" id="UP000807306"/>
    </source>
</evidence>
<dbReference type="AlphaFoldDB" id="A0A9P6JI23"/>
<evidence type="ECO:0000259" key="7">
    <source>
        <dbReference type="Pfam" id="PF01138"/>
    </source>
</evidence>
<dbReference type="GO" id="GO:0005840">
    <property type="term" value="C:ribosome"/>
    <property type="evidence" value="ECO:0007669"/>
    <property type="project" value="UniProtKB-KW"/>
</dbReference>
<evidence type="ECO:0000256" key="6">
    <source>
        <dbReference type="SAM" id="MobiDB-lite"/>
    </source>
</evidence>
<dbReference type="GO" id="GO:0000177">
    <property type="term" value="C:cytoplasmic exosome (RNase complex)"/>
    <property type="evidence" value="ECO:0007669"/>
    <property type="project" value="TreeGrafter"/>
</dbReference>
<comment type="similarity">
    <text evidence="2">Belongs to the RNase PH family.</text>
</comment>
<dbReference type="InterPro" id="IPR001247">
    <property type="entry name" value="ExoRNase_PH_dom1"/>
</dbReference>
<evidence type="ECO:0000256" key="3">
    <source>
        <dbReference type="ARBA" id="ARBA00022552"/>
    </source>
</evidence>
<dbReference type="GO" id="GO:0016075">
    <property type="term" value="P:rRNA catabolic process"/>
    <property type="evidence" value="ECO:0007669"/>
    <property type="project" value="TreeGrafter"/>
</dbReference>
<dbReference type="GO" id="GO:0005730">
    <property type="term" value="C:nucleolus"/>
    <property type="evidence" value="ECO:0007669"/>
    <property type="project" value="TreeGrafter"/>
</dbReference>
<dbReference type="InterPro" id="IPR036345">
    <property type="entry name" value="ExoRNase_PH_dom2_sf"/>
</dbReference>
<dbReference type="PANTHER" id="PTHR11953">
    <property type="entry name" value="EXOSOME COMPLEX COMPONENT"/>
    <property type="match status" value="1"/>
</dbReference>
<evidence type="ECO:0000313" key="8">
    <source>
        <dbReference type="EMBL" id="KAF9521793.1"/>
    </source>
</evidence>
<dbReference type="GO" id="GO:0034475">
    <property type="term" value="P:U4 snRNA 3'-end processing"/>
    <property type="evidence" value="ECO:0007669"/>
    <property type="project" value="TreeGrafter"/>
</dbReference>
<dbReference type="GO" id="GO:0000176">
    <property type="term" value="C:nuclear exosome (RNase complex)"/>
    <property type="evidence" value="ECO:0007669"/>
    <property type="project" value="TreeGrafter"/>
</dbReference>
<evidence type="ECO:0000256" key="4">
    <source>
        <dbReference type="ARBA" id="ARBA00022835"/>
    </source>
</evidence>